<feature type="compositionally biased region" description="Basic and acidic residues" evidence="1">
    <location>
        <begin position="204"/>
        <end position="217"/>
    </location>
</feature>
<dbReference type="RefSeq" id="WP_259039720.1">
    <property type="nucleotide sequence ID" value="NZ_JANTZW010000006.1"/>
</dbReference>
<dbReference type="EMBL" id="JANUAE010000007">
    <property type="protein sequence ID" value="MCS3710516.1"/>
    <property type="molecule type" value="Genomic_DNA"/>
</dbReference>
<organism evidence="3 4">
    <name type="scientific">Salinibacter ruber</name>
    <dbReference type="NCBI Taxonomy" id="146919"/>
    <lineage>
        <taxon>Bacteria</taxon>
        <taxon>Pseudomonadati</taxon>
        <taxon>Rhodothermota</taxon>
        <taxon>Rhodothermia</taxon>
        <taxon>Rhodothermales</taxon>
        <taxon>Salinibacteraceae</taxon>
        <taxon>Salinibacter</taxon>
    </lineage>
</organism>
<name>A0A9X3A7I2_9BACT</name>
<evidence type="ECO:0000256" key="1">
    <source>
        <dbReference type="SAM" id="MobiDB-lite"/>
    </source>
</evidence>
<feature type="region of interest" description="Disordered" evidence="1">
    <location>
        <begin position="199"/>
        <end position="219"/>
    </location>
</feature>
<evidence type="ECO:0000313" key="3">
    <source>
        <dbReference type="EMBL" id="MCS4120657.1"/>
    </source>
</evidence>
<dbReference type="AlphaFoldDB" id="A0A9X3A7I2"/>
<gene>
    <name evidence="3" type="ORF">GGP45_000975</name>
    <name evidence="2" type="ORF">GGP61_002129</name>
</gene>
<evidence type="ECO:0000313" key="2">
    <source>
        <dbReference type="EMBL" id="MCS3710516.1"/>
    </source>
</evidence>
<comment type="caution">
    <text evidence="3">The sequence shown here is derived from an EMBL/GenBank/DDBJ whole genome shotgun (WGS) entry which is preliminary data.</text>
</comment>
<evidence type="ECO:0000313" key="4">
    <source>
        <dbReference type="Proteomes" id="UP001155144"/>
    </source>
</evidence>
<dbReference type="Proteomes" id="UP001155057">
    <property type="component" value="Unassembled WGS sequence"/>
</dbReference>
<reference evidence="3" key="1">
    <citation type="submission" date="2022-08" db="EMBL/GenBank/DDBJ databases">
        <title>Genomic Encyclopedia of Type Strains, Phase V (KMG-V): Genome sequencing to study the core and pangenomes of soil and plant-associated prokaryotes.</title>
        <authorList>
            <person name="Whitman W."/>
        </authorList>
    </citation>
    <scope>NUCLEOTIDE SEQUENCE</scope>
    <source>
        <strain evidence="3">SP3026</strain>
        <strain evidence="2">SP3049</strain>
    </source>
</reference>
<protein>
    <submittedName>
        <fullName evidence="3">Uncharacterized protein (UPF0332 family)</fullName>
    </submittedName>
</protein>
<sequence>MIDLKASSLEEPDFAALTTNRQFLALRVKLDQKSLLDELKNLSHLNRLRSKRSSHKQEVRKWMVNGWSTEKMIKVNKENLDGDALLQAVHWVFPQAYYSIYACLQAYLKAKGAPHETHASVRKEFAKFAEQGKYPDLISFLAKGERYSIVFENIKDYGKGSSISLDIDDEESVESMICSFLRATRKYFLDEMREKRNFTTKSGNKKERLSEEERKDVSSSVGPTSLIDLIYRKRIKSNYDEIETFHSDDIDAMGIHKSLRKITSCLNFVHEVYVASIMGYNWLHGVYTSHPLEYGRLDKRMDFIEDIF</sequence>
<proteinExistence type="predicted"/>
<dbReference type="EMBL" id="JANUBL010000001">
    <property type="protein sequence ID" value="MCS4120657.1"/>
    <property type="molecule type" value="Genomic_DNA"/>
</dbReference>
<dbReference type="Proteomes" id="UP001155144">
    <property type="component" value="Unassembled WGS sequence"/>
</dbReference>
<accession>A0A9X3A7I2</accession>